<dbReference type="InterPro" id="IPR011990">
    <property type="entry name" value="TPR-like_helical_dom_sf"/>
</dbReference>
<keyword evidence="1" id="KW-0472">Membrane</keyword>
<reference evidence="2" key="1">
    <citation type="submission" date="2020-01" db="EMBL/GenBank/DDBJ databases">
        <authorList>
            <person name="Meier V. D."/>
            <person name="Meier V D."/>
        </authorList>
    </citation>
    <scope>NUCLEOTIDE SEQUENCE</scope>
    <source>
        <strain evidence="2">HLG_WM_MAG_09</strain>
    </source>
</reference>
<organism evidence="2">
    <name type="scientific">uncultured Thiotrichaceae bacterium</name>
    <dbReference type="NCBI Taxonomy" id="298394"/>
    <lineage>
        <taxon>Bacteria</taxon>
        <taxon>Pseudomonadati</taxon>
        <taxon>Pseudomonadota</taxon>
        <taxon>Gammaproteobacteria</taxon>
        <taxon>Thiotrichales</taxon>
        <taxon>Thiotrichaceae</taxon>
        <taxon>environmental samples</taxon>
    </lineage>
</organism>
<feature type="transmembrane region" description="Helical" evidence="1">
    <location>
        <begin position="26"/>
        <end position="45"/>
    </location>
</feature>
<gene>
    <name evidence="2" type="ORF">HELGO_WM15932</name>
</gene>
<dbReference type="EMBL" id="CACVAT010000363">
    <property type="protein sequence ID" value="CAA6822030.1"/>
    <property type="molecule type" value="Genomic_DNA"/>
</dbReference>
<evidence type="ECO:0000256" key="1">
    <source>
        <dbReference type="SAM" id="Phobius"/>
    </source>
</evidence>
<evidence type="ECO:0000313" key="2">
    <source>
        <dbReference type="EMBL" id="CAA6822030.1"/>
    </source>
</evidence>
<dbReference type="Pfam" id="PF12895">
    <property type="entry name" value="ANAPC3"/>
    <property type="match status" value="1"/>
</dbReference>
<dbReference type="InterPro" id="IPR014562">
    <property type="entry name" value="UCP030959_TPR_rpt-cont"/>
</dbReference>
<keyword evidence="1" id="KW-1133">Transmembrane helix</keyword>
<accession>A0A6S6TZ01</accession>
<dbReference type="PIRSF" id="PIRSF030959">
    <property type="entry name" value="UCP030959"/>
    <property type="match status" value="1"/>
</dbReference>
<dbReference type="SUPFAM" id="SSF48452">
    <property type="entry name" value="TPR-like"/>
    <property type="match status" value="1"/>
</dbReference>
<name>A0A6S6TZ01_9GAMM</name>
<sequence length="245" mass="28175">MTFLGILLFIVQAAFAVHVIRTGRETYWIFIIMGIPALGCAVYFFTQVLPDSRNSYTVRKTGNQLLKAIDPERELRARKDELEIVDTVENRLKLADEYIEAGQYDDAIPLLKKSLDTTHEDDPYMLEKMAQALFGKEDYQETINTLELLIEKNPHFQSHDGHLIYARSLEALDKTDEALEEYKALATSYPGEEGRVRYAQLLITKNQPDAAQQVFQDVLARTKRAPKYYVKKEKQWIAIAKQGLK</sequence>
<protein>
    <submittedName>
        <fullName evidence="2">Uncharacterized protein</fullName>
    </submittedName>
</protein>
<dbReference type="Gene3D" id="1.25.40.10">
    <property type="entry name" value="Tetratricopeptide repeat domain"/>
    <property type="match status" value="1"/>
</dbReference>
<proteinExistence type="predicted"/>
<keyword evidence="1" id="KW-0812">Transmembrane</keyword>
<dbReference type="AlphaFoldDB" id="A0A6S6TZ01"/>